<evidence type="ECO:0008006" key="5">
    <source>
        <dbReference type="Google" id="ProtNLM"/>
    </source>
</evidence>
<dbReference type="AlphaFoldDB" id="A0AB34ISP9"/>
<feature type="transmembrane region" description="Helical" evidence="2">
    <location>
        <begin position="372"/>
        <end position="394"/>
    </location>
</feature>
<dbReference type="Gene3D" id="3.40.50.11350">
    <property type="match status" value="1"/>
</dbReference>
<feature type="compositionally biased region" description="Polar residues" evidence="1">
    <location>
        <begin position="424"/>
        <end position="437"/>
    </location>
</feature>
<dbReference type="Proteomes" id="UP001515480">
    <property type="component" value="Unassembled WGS sequence"/>
</dbReference>
<keyword evidence="2" id="KW-1133">Transmembrane helix</keyword>
<protein>
    <recommendedName>
        <fullName evidence="5">Peptide-O-fucosyltransferase 1</fullName>
    </recommendedName>
</protein>
<reference evidence="3 4" key="1">
    <citation type="journal article" date="2024" name="Science">
        <title>Giant polyketide synthase enzymes in the biosynthesis of giant marine polyether toxins.</title>
        <authorList>
            <person name="Fallon T.R."/>
            <person name="Shende V.V."/>
            <person name="Wierzbicki I.H."/>
            <person name="Pendleton A.L."/>
            <person name="Watervoot N.F."/>
            <person name="Auber R.P."/>
            <person name="Gonzalez D.J."/>
            <person name="Wisecaver J.H."/>
            <person name="Moore B.S."/>
        </authorList>
    </citation>
    <scope>NUCLEOTIDE SEQUENCE [LARGE SCALE GENOMIC DNA]</scope>
    <source>
        <strain evidence="3 4">12B1</strain>
    </source>
</reference>
<feature type="compositionally biased region" description="Pro residues" evidence="1">
    <location>
        <begin position="344"/>
        <end position="358"/>
    </location>
</feature>
<keyword evidence="2" id="KW-0812">Transmembrane</keyword>
<evidence type="ECO:0000256" key="2">
    <source>
        <dbReference type="SAM" id="Phobius"/>
    </source>
</evidence>
<feature type="compositionally biased region" description="Pro residues" evidence="1">
    <location>
        <begin position="321"/>
        <end position="336"/>
    </location>
</feature>
<sequence length="437" mass="47840">MGAPLACTVEFRQGSLWMAGLSDVAWRMVLMGSFANAHGCAVIFPPPSMALIATHNDGKAVRKQVQWSHYFNFNASSWASVHVLLSLPEVRAHWADIRLVDDVPTKEQMEEFLARRQEGEPIIISIDFAATRSFWSDVAPALHAAMSPRAPMLPALPPSEELVAYARRGAAQLFGSCPHMGIHLRRGDRIQQYPDGCAGVGAVLGNVYRLRRQYEGQLGFALRCIFVMTDEHDTRYLDELRRGLEWGFAVVRFESELDLAAKLSDDNYFNFALSLQLCQMIPLPIKGSTCINYTPKLSPYLLCDIELWMVEPYSPLTPPTPLKPPPTLPPALPAVPSPSVASAPPRPPIQLPRSPPPADVSHPSSSRVASPVSAIALPMAGIACFSFLSACLLSRHCCHRVRLKQRSGRHVKLRSEPPAGPSTPHGSTSTCAASEAI</sequence>
<keyword evidence="2" id="KW-0472">Membrane</keyword>
<name>A0AB34ISP9_PRYPA</name>
<organism evidence="3 4">
    <name type="scientific">Prymnesium parvum</name>
    <name type="common">Toxic golden alga</name>
    <dbReference type="NCBI Taxonomy" id="97485"/>
    <lineage>
        <taxon>Eukaryota</taxon>
        <taxon>Haptista</taxon>
        <taxon>Haptophyta</taxon>
        <taxon>Prymnesiophyceae</taxon>
        <taxon>Prymnesiales</taxon>
        <taxon>Prymnesiaceae</taxon>
        <taxon>Prymnesium</taxon>
    </lineage>
</organism>
<proteinExistence type="predicted"/>
<feature type="region of interest" description="Disordered" evidence="1">
    <location>
        <begin position="405"/>
        <end position="437"/>
    </location>
</feature>
<evidence type="ECO:0000256" key="1">
    <source>
        <dbReference type="SAM" id="MobiDB-lite"/>
    </source>
</evidence>
<accession>A0AB34ISP9</accession>
<feature type="region of interest" description="Disordered" evidence="1">
    <location>
        <begin position="321"/>
        <end position="365"/>
    </location>
</feature>
<keyword evidence="4" id="KW-1185">Reference proteome</keyword>
<gene>
    <name evidence="3" type="ORF">AB1Y20_008090</name>
</gene>
<comment type="caution">
    <text evidence="3">The sequence shown here is derived from an EMBL/GenBank/DDBJ whole genome shotgun (WGS) entry which is preliminary data.</text>
</comment>
<evidence type="ECO:0000313" key="3">
    <source>
        <dbReference type="EMBL" id="KAL1507241.1"/>
    </source>
</evidence>
<dbReference type="EMBL" id="JBGBPQ010000018">
    <property type="protein sequence ID" value="KAL1507241.1"/>
    <property type="molecule type" value="Genomic_DNA"/>
</dbReference>
<evidence type="ECO:0000313" key="4">
    <source>
        <dbReference type="Proteomes" id="UP001515480"/>
    </source>
</evidence>